<dbReference type="InterPro" id="IPR026374">
    <property type="entry name" value="Cyano_PEP"/>
</dbReference>
<accession>E0UGS6</accession>
<reference evidence="3" key="1">
    <citation type="journal article" date="2011" name="MBio">
        <title>Novel metabolic attributes of the genus Cyanothece, comprising a group of unicellular nitrogen-fixing Cyanobacteria.</title>
        <authorList>
            <person name="Bandyopadhyay A."/>
            <person name="Elvitigala T."/>
            <person name="Welsh E."/>
            <person name="Stockel J."/>
            <person name="Liberton M."/>
            <person name="Min H."/>
            <person name="Sherman L.A."/>
            <person name="Pakrasi H.B."/>
        </authorList>
    </citation>
    <scope>NUCLEOTIDE SEQUENCE [LARGE SCALE GENOMIC DNA]</scope>
    <source>
        <strain evidence="3">PCC 7822</strain>
    </source>
</reference>
<keyword evidence="1" id="KW-0732">Signal</keyword>
<dbReference type="RefSeq" id="WP_013322512.1">
    <property type="nucleotide sequence ID" value="NC_014501.1"/>
</dbReference>
<gene>
    <name evidence="2" type="ordered locus">Cyan7822_2432</name>
</gene>
<keyword evidence="3" id="KW-1185">Reference proteome</keyword>
<name>E0UGS6_GLOV7</name>
<proteinExistence type="predicted"/>
<evidence type="ECO:0000313" key="2">
    <source>
        <dbReference type="EMBL" id="ADN14407.1"/>
    </source>
</evidence>
<evidence type="ECO:0000313" key="3">
    <source>
        <dbReference type="Proteomes" id="UP000008206"/>
    </source>
</evidence>
<dbReference type="OrthoDB" id="583272at2"/>
<feature type="signal peptide" evidence="1">
    <location>
        <begin position="1"/>
        <end position="29"/>
    </location>
</feature>
<dbReference type="EMBL" id="CP002198">
    <property type="protein sequence ID" value="ADN14407.1"/>
    <property type="molecule type" value="Genomic_DNA"/>
</dbReference>
<dbReference type="NCBIfam" id="TIGR04155">
    <property type="entry name" value="cyano_PEP"/>
    <property type="match status" value="1"/>
</dbReference>
<dbReference type="HOGENOM" id="CLU_1169127_0_0_3"/>
<protein>
    <recommendedName>
        <fullName evidence="4">PEP-CTERM protein-sorting domain-containing protein</fullName>
    </recommendedName>
</protein>
<evidence type="ECO:0000256" key="1">
    <source>
        <dbReference type="SAM" id="SignalP"/>
    </source>
</evidence>
<evidence type="ECO:0008006" key="4">
    <source>
        <dbReference type="Google" id="ProtNLM"/>
    </source>
</evidence>
<dbReference type="Proteomes" id="UP000008206">
    <property type="component" value="Chromosome"/>
</dbReference>
<sequence length="219" mass="24116">MLKQLVKFSPVLAISCSLLALSPIKPIQAAEVTKQAYYQFYFFSDFFRDSGNGYVSFSYTNPQGPYTDVSSYFQASVIPSVSFPDPEIVDLQGEVSFNIDESGFLVGVYGESSGSFGFGDGRYCNEFGGCFSGYGNYTLLLNGDQYDLSGVIYFEEYNIFGELVRQDSDSLDYGSEPIYFDQIQPVQSVPEPLTLLGVATALSFGTVFKSKKLAKKASK</sequence>
<feature type="chain" id="PRO_5003141295" description="PEP-CTERM protein-sorting domain-containing protein" evidence="1">
    <location>
        <begin position="30"/>
        <end position="219"/>
    </location>
</feature>
<dbReference type="KEGG" id="cyj:Cyan7822_2432"/>
<dbReference type="AlphaFoldDB" id="E0UGS6"/>
<organism evidence="2 3">
    <name type="scientific">Gloeothece verrucosa (strain PCC 7822)</name>
    <name type="common">Cyanothece sp. (strain PCC 7822)</name>
    <dbReference type="NCBI Taxonomy" id="497965"/>
    <lineage>
        <taxon>Bacteria</taxon>
        <taxon>Bacillati</taxon>
        <taxon>Cyanobacteriota</taxon>
        <taxon>Cyanophyceae</taxon>
        <taxon>Oscillatoriophycideae</taxon>
        <taxon>Chroococcales</taxon>
        <taxon>Aphanothecaceae</taxon>
        <taxon>Gloeothece</taxon>
        <taxon>Gloeothece verrucosa</taxon>
    </lineage>
</organism>